<gene>
    <name evidence="9" type="ORF">AWZ03_002211</name>
</gene>
<dbReference type="OrthoDB" id="7959891at2759"/>
<feature type="transmembrane region" description="Helical" evidence="8">
    <location>
        <begin position="262"/>
        <end position="283"/>
    </location>
</feature>
<feature type="transmembrane region" description="Helical" evidence="8">
    <location>
        <begin position="913"/>
        <end position="933"/>
    </location>
</feature>
<evidence type="ECO:0000313" key="10">
    <source>
        <dbReference type="Proteomes" id="UP000295192"/>
    </source>
</evidence>
<dbReference type="InterPro" id="IPR052192">
    <property type="entry name" value="Insect_Ionotropic_Sensory_Rcpt"/>
</dbReference>
<feature type="transmembrane region" description="Helical" evidence="8">
    <location>
        <begin position="515"/>
        <end position="533"/>
    </location>
</feature>
<evidence type="ECO:0000256" key="3">
    <source>
        <dbReference type="ARBA" id="ARBA00022692"/>
    </source>
</evidence>
<accession>A0A484BRG2</accession>
<feature type="transmembrane region" description="Helical" evidence="8">
    <location>
        <begin position="857"/>
        <end position="878"/>
    </location>
</feature>
<keyword evidence="10" id="KW-1185">Reference proteome</keyword>
<evidence type="ECO:0000256" key="5">
    <source>
        <dbReference type="ARBA" id="ARBA00023136"/>
    </source>
</evidence>
<dbReference type="Proteomes" id="UP000295192">
    <property type="component" value="Unassembled WGS sequence"/>
</dbReference>
<dbReference type="PANTHER" id="PTHR42643">
    <property type="entry name" value="IONOTROPIC RECEPTOR 20A-RELATED"/>
    <property type="match status" value="1"/>
</dbReference>
<evidence type="ECO:0000313" key="9">
    <source>
        <dbReference type="EMBL" id="TDG51416.1"/>
    </source>
</evidence>
<comment type="subcellular location">
    <subcellularLocation>
        <location evidence="1">Cell membrane</location>
        <topology evidence="1">Multi-pass membrane protein</topology>
    </subcellularLocation>
</comment>
<keyword evidence="5 8" id="KW-0472">Membrane</keyword>
<keyword evidence="3 8" id="KW-0812">Transmembrane</keyword>
<evidence type="ECO:0000256" key="6">
    <source>
        <dbReference type="ARBA" id="ARBA00023170"/>
    </source>
</evidence>
<evidence type="ECO:0000256" key="4">
    <source>
        <dbReference type="ARBA" id="ARBA00022989"/>
    </source>
</evidence>
<organism evidence="9 10">
    <name type="scientific">Drosophila navojoa</name>
    <name type="common">Fruit fly</name>
    <dbReference type="NCBI Taxonomy" id="7232"/>
    <lineage>
        <taxon>Eukaryota</taxon>
        <taxon>Metazoa</taxon>
        <taxon>Ecdysozoa</taxon>
        <taxon>Arthropoda</taxon>
        <taxon>Hexapoda</taxon>
        <taxon>Insecta</taxon>
        <taxon>Pterygota</taxon>
        <taxon>Neoptera</taxon>
        <taxon>Endopterygota</taxon>
        <taxon>Diptera</taxon>
        <taxon>Brachycera</taxon>
        <taxon>Muscomorpha</taxon>
        <taxon>Ephydroidea</taxon>
        <taxon>Drosophilidae</taxon>
        <taxon>Drosophila</taxon>
    </lineage>
</organism>
<evidence type="ECO:0000256" key="1">
    <source>
        <dbReference type="ARBA" id="ARBA00004651"/>
    </source>
</evidence>
<dbReference type="SUPFAM" id="SSF53850">
    <property type="entry name" value="Periplasmic binding protein-like II"/>
    <property type="match status" value="1"/>
</dbReference>
<evidence type="ECO:0000256" key="2">
    <source>
        <dbReference type="ARBA" id="ARBA00022475"/>
    </source>
</evidence>
<sequence>MANCFVRTLMEDLQAPVMQLDERVNYILYDRQSSRALSVLYLIGADIDDYERLLRALVVNLSHMTTSRVVFMLQLEEANETLLHKLFNICWQMKLLNVLAIFESFQFTSTFYSYSPFPSYQLEQRAFHSSSIIFPDRLRDLQGFSVRIAIGGAAPRIIVYYDRQGHIAYRGILGHFMHAFSQKYNCTLTQPMPARPNELLPSTQLSAAVRNDTVDISFAITYPIQLKMQPYSYPYELMNWCMMLPVEADIPRADCYLYVFELQAFVLTVVLLTIISALLSAVLRSEGYSVRLHEFILHESCVRGVLGQSVHQVRRASMHLSSIYLQISLLGFSITTWYNSYFSAYVTSIPKVPPYRGYDDIMASQLKVVVWEAEYEELLRFQPDIRQYESMFLIEPSFNKFMRMGDSFDTRYGFMTTTSKWLVINEQQMIFRKPLFRIRTDLCFFNNVPLGFPLHENSIYKDSITKLILQLEETGLKSHWSLKGFSELVEAGEMQYLDHSRRREFRAMKLDDLEYVLYGFGLMLVLSLVVFLLEVGSLMPAMVCHWVILLWTISWTGEANSSEILQLLSTIKHQEHFNYMLLMKHQNNSEWRELNDGQDFVKSLIDQLQTPVIQLDERVTYFLYDKNSNIILTVAHLLGTDFEMNKRLLGSLVKNLRVMTVSRVVFMVQLEQVNEIFLYELFTYCWENRLLNVLAIFDDFELTNTFYSYSPFPSYQLEQRVFDPNSIIFPDRLRDLKGFKVRIILGGATPRIIIYYNKQGDIVYKGTLGHFMEVFEQKFNCTLTQPIPLKPNALLPSADLVAAVRNETVDISWAITFPEGYDMLQYTYPYEQLNWCVMLPVEADIPRAEYYINVFDLGAFLLTLGAISVISMTLSGVLRHHGYSVQLYEFILHDNCLRGVLGQSFYQVRRASLLLRATYMHICVLGFLLTAWYNSYFSAFVTSIPKEAPFRTYDDILASKIKVLAWEGEYNELIARAKDLKRYERMFLVEPNFNKFLRMRDSWDTSQGYMMTTIKWVVINAQQNIFSRPLFRMRNDFCFFNNIPLGFPVNENAIYKQPIATLILQLTDAGIVNYWTKLGFSEMVESGELQFSDLSPRRDFQPMQLQDLQYVWYGYAFMVVFSSIVLLLEVMWNRLKLRRQRKSI</sequence>
<protein>
    <submittedName>
        <fullName evidence="9">Uncharacterized protein</fullName>
    </submittedName>
</protein>
<dbReference type="AlphaFoldDB" id="A0A484BRG2"/>
<evidence type="ECO:0000256" key="8">
    <source>
        <dbReference type="SAM" id="Phobius"/>
    </source>
</evidence>
<keyword evidence="2" id="KW-1003">Cell membrane</keyword>
<reference evidence="9 10" key="1">
    <citation type="journal article" date="2019" name="J. Hered.">
        <title>An Improved Genome Assembly for Drosophila navojoa, the Basal Species in the mojavensis Cluster.</title>
        <authorList>
            <person name="Vanderlinde T."/>
            <person name="Dupim E.G."/>
            <person name="Nazario-Yepiz N.O."/>
            <person name="Carvalho A.B."/>
        </authorList>
    </citation>
    <scope>NUCLEOTIDE SEQUENCE [LARGE SCALE GENOMIC DNA]</scope>
    <source>
        <strain evidence="9">Navoj_Jal97</strain>
        <tissue evidence="9">Whole organism</tissue>
    </source>
</reference>
<feature type="transmembrane region" description="Helical" evidence="8">
    <location>
        <begin position="1110"/>
        <end position="1132"/>
    </location>
</feature>
<name>A0A484BRG2_DRONA</name>
<dbReference type="OMA" id="VMDCPKW"/>
<dbReference type="PANTHER" id="PTHR42643:SF41">
    <property type="entry name" value="IONOTROPIC RECEPTOR 20A-RELATED"/>
    <property type="match status" value="1"/>
</dbReference>
<dbReference type="GO" id="GO:0005886">
    <property type="term" value="C:plasma membrane"/>
    <property type="evidence" value="ECO:0007669"/>
    <property type="project" value="UniProtKB-SubCell"/>
</dbReference>
<keyword evidence="4 8" id="KW-1133">Transmembrane helix</keyword>
<proteinExistence type="predicted"/>
<evidence type="ECO:0000256" key="7">
    <source>
        <dbReference type="ARBA" id="ARBA00023180"/>
    </source>
</evidence>
<keyword evidence="7" id="KW-0325">Glycoprotein</keyword>
<dbReference type="EMBL" id="LSRL02000009">
    <property type="protein sequence ID" value="TDG51416.1"/>
    <property type="molecule type" value="Genomic_DNA"/>
</dbReference>
<comment type="caution">
    <text evidence="9">The sequence shown here is derived from an EMBL/GenBank/DDBJ whole genome shotgun (WGS) entry which is preliminary data.</text>
</comment>
<keyword evidence="6" id="KW-0675">Receptor</keyword>